<proteinExistence type="predicted"/>
<dbReference type="Proteomes" id="UP000887159">
    <property type="component" value="Unassembled WGS sequence"/>
</dbReference>
<evidence type="ECO:0000313" key="2">
    <source>
        <dbReference type="EMBL" id="GFY36687.1"/>
    </source>
</evidence>
<protein>
    <submittedName>
        <fullName evidence="2">Uncharacterized protein</fullName>
    </submittedName>
</protein>
<sequence length="82" mass="9314">MKANHLGTIGDVPSNFKFRSSGEDYIRIRTTLSTLPHSHDVRTLKLNRFTHSSFAPGLQSMTRQTQRRSRGHGHDHSTPPFT</sequence>
<comment type="caution">
    <text evidence="2">The sequence shown here is derived from an EMBL/GenBank/DDBJ whole genome shotgun (WGS) entry which is preliminary data.</text>
</comment>
<name>A0A8X6WLH7_TRICX</name>
<dbReference type="EMBL" id="BMAU01021438">
    <property type="protein sequence ID" value="GFY36687.1"/>
    <property type="molecule type" value="Genomic_DNA"/>
</dbReference>
<gene>
    <name evidence="2" type="ORF">TNCV_2566501</name>
</gene>
<accession>A0A8X6WLH7</accession>
<organism evidence="2 3">
    <name type="scientific">Trichonephila clavipes</name>
    <name type="common">Golden silk orbweaver</name>
    <name type="synonym">Nephila clavipes</name>
    <dbReference type="NCBI Taxonomy" id="2585209"/>
    <lineage>
        <taxon>Eukaryota</taxon>
        <taxon>Metazoa</taxon>
        <taxon>Ecdysozoa</taxon>
        <taxon>Arthropoda</taxon>
        <taxon>Chelicerata</taxon>
        <taxon>Arachnida</taxon>
        <taxon>Araneae</taxon>
        <taxon>Araneomorphae</taxon>
        <taxon>Entelegynae</taxon>
        <taxon>Araneoidea</taxon>
        <taxon>Nephilidae</taxon>
        <taxon>Trichonephila</taxon>
    </lineage>
</organism>
<reference evidence="2" key="1">
    <citation type="submission" date="2020-08" db="EMBL/GenBank/DDBJ databases">
        <title>Multicomponent nature underlies the extraordinary mechanical properties of spider dragline silk.</title>
        <authorList>
            <person name="Kono N."/>
            <person name="Nakamura H."/>
            <person name="Mori M."/>
            <person name="Yoshida Y."/>
            <person name="Ohtoshi R."/>
            <person name="Malay A.D."/>
            <person name="Moran D.A.P."/>
            <person name="Tomita M."/>
            <person name="Numata K."/>
            <person name="Arakawa K."/>
        </authorList>
    </citation>
    <scope>NUCLEOTIDE SEQUENCE</scope>
</reference>
<dbReference type="AlphaFoldDB" id="A0A8X6WLH7"/>
<evidence type="ECO:0000313" key="3">
    <source>
        <dbReference type="Proteomes" id="UP000887159"/>
    </source>
</evidence>
<keyword evidence="3" id="KW-1185">Reference proteome</keyword>
<feature type="compositionally biased region" description="Basic and acidic residues" evidence="1">
    <location>
        <begin position="72"/>
        <end position="82"/>
    </location>
</feature>
<evidence type="ECO:0000256" key="1">
    <source>
        <dbReference type="SAM" id="MobiDB-lite"/>
    </source>
</evidence>
<feature type="region of interest" description="Disordered" evidence="1">
    <location>
        <begin position="55"/>
        <end position="82"/>
    </location>
</feature>